<comment type="caution">
    <text evidence="1">The sequence shown here is derived from an EMBL/GenBank/DDBJ whole genome shotgun (WGS) entry which is preliminary data.</text>
</comment>
<proteinExistence type="predicted"/>
<reference evidence="1" key="1">
    <citation type="submission" date="2022-07" db="EMBL/GenBank/DDBJ databases">
        <title>Phylogenomic reconstructions and comparative analyses of Kickxellomycotina fungi.</title>
        <authorList>
            <person name="Reynolds N.K."/>
            <person name="Stajich J.E."/>
            <person name="Barry K."/>
            <person name="Grigoriev I.V."/>
            <person name="Crous P."/>
            <person name="Smith M.E."/>
        </authorList>
    </citation>
    <scope>NUCLEOTIDE SEQUENCE</scope>
    <source>
        <strain evidence="1">Benny 63K</strain>
    </source>
</reference>
<protein>
    <submittedName>
        <fullName evidence="1">Uncharacterized protein</fullName>
    </submittedName>
</protein>
<dbReference type="EMBL" id="JANBPG010000170">
    <property type="protein sequence ID" value="KAJ1899220.1"/>
    <property type="molecule type" value="Genomic_DNA"/>
</dbReference>
<accession>A0ACC1IQX0</accession>
<gene>
    <name evidence="1" type="ORF">LPJ66_002246</name>
</gene>
<evidence type="ECO:0000313" key="1">
    <source>
        <dbReference type="EMBL" id="KAJ1899220.1"/>
    </source>
</evidence>
<organism evidence="1 2">
    <name type="scientific">Kickxella alabastrina</name>
    <dbReference type="NCBI Taxonomy" id="61397"/>
    <lineage>
        <taxon>Eukaryota</taxon>
        <taxon>Fungi</taxon>
        <taxon>Fungi incertae sedis</taxon>
        <taxon>Zoopagomycota</taxon>
        <taxon>Kickxellomycotina</taxon>
        <taxon>Kickxellomycetes</taxon>
        <taxon>Kickxellales</taxon>
        <taxon>Kickxellaceae</taxon>
        <taxon>Kickxella</taxon>
    </lineage>
</organism>
<evidence type="ECO:0000313" key="2">
    <source>
        <dbReference type="Proteomes" id="UP001150581"/>
    </source>
</evidence>
<sequence>MVLIRFTRPRVLVLLLMVLGVIATSVLYILHKNNYWGIFSVWPPSGPLPAASPKIPPRPPNRPHRLPVEDQKLLDRLAIIFPVTGNTDMQFYRNTWFGDYIYPVCDWEEPGCEIVCNKTSTWRTLDAKTICFSRAIKSYDNMEFFIKLDDDSFVDREYVLGLMRNNTGSKHPIYISHLKRRNDKTNPITMHGALYGNGKFYMFNYNLVKCLNTEVKYNGPRIEDGVFGGMVKHGCGEQNVVYIQEDDDFIWHKHYSNKNKDINLGFIRNH</sequence>
<name>A0ACC1IQX0_9FUNG</name>
<keyword evidence="2" id="KW-1185">Reference proteome</keyword>
<dbReference type="Proteomes" id="UP001150581">
    <property type="component" value="Unassembled WGS sequence"/>
</dbReference>